<feature type="transmembrane region" description="Helical" evidence="1">
    <location>
        <begin position="232"/>
        <end position="253"/>
    </location>
</feature>
<sequence>MAAPASGLNLMARQAAPRQAPGCTHPNACHDEPRARDMNEIARNPGAKRLQLARKAGALRRSARALTEGAEVRLGQPIIHDPTSRIWWVILLRALAAIAFGALTLAWPRHSAQALLGLFGAYAVFDGLVLFLMTANLDRRRPWLTLRATINVVVGVVALTQPELLALLLVRVLGGWLILHGAAEIICEPALRGADAASKPHGRRDLGVLLNGAMSALFGVALIAAPKVGALSLLWAIGIWAVLHGLLMLPLAARLRAAGRSGLLA</sequence>
<protein>
    <submittedName>
        <fullName evidence="2">HdeD family acid-resistance protein</fullName>
    </submittedName>
</protein>
<reference evidence="3" key="1">
    <citation type="journal article" date="2019" name="Int. J. Syst. Evol. Microbiol.">
        <title>The Global Catalogue of Microorganisms (GCM) 10K type strain sequencing project: providing services to taxonomists for standard genome sequencing and annotation.</title>
        <authorList>
            <consortium name="The Broad Institute Genomics Platform"/>
            <consortium name="The Broad Institute Genome Sequencing Center for Infectious Disease"/>
            <person name="Wu L."/>
            <person name="Ma J."/>
        </authorList>
    </citation>
    <scope>NUCLEOTIDE SEQUENCE [LARGE SCALE GENOMIC DNA]</scope>
    <source>
        <strain evidence="3">DFY28</strain>
    </source>
</reference>
<dbReference type="PANTHER" id="PTHR34989">
    <property type="entry name" value="PROTEIN HDED"/>
    <property type="match status" value="1"/>
</dbReference>
<dbReference type="PANTHER" id="PTHR34989:SF1">
    <property type="entry name" value="PROTEIN HDED"/>
    <property type="match status" value="1"/>
</dbReference>
<evidence type="ECO:0000256" key="1">
    <source>
        <dbReference type="SAM" id="Phobius"/>
    </source>
</evidence>
<dbReference type="RefSeq" id="WP_377281810.1">
    <property type="nucleotide sequence ID" value="NZ_JBHRSI010000005.1"/>
</dbReference>
<keyword evidence="1" id="KW-0472">Membrane</keyword>
<keyword evidence="3" id="KW-1185">Reference proteome</keyword>
<feature type="transmembrane region" description="Helical" evidence="1">
    <location>
        <begin position="86"/>
        <end position="107"/>
    </location>
</feature>
<evidence type="ECO:0000313" key="3">
    <source>
        <dbReference type="Proteomes" id="UP001597237"/>
    </source>
</evidence>
<keyword evidence="1" id="KW-0812">Transmembrane</keyword>
<feature type="transmembrane region" description="Helical" evidence="1">
    <location>
        <begin position="113"/>
        <end position="132"/>
    </location>
</feature>
<evidence type="ECO:0000313" key="2">
    <source>
        <dbReference type="EMBL" id="MFD1784845.1"/>
    </source>
</evidence>
<comment type="caution">
    <text evidence="2">The sequence shown here is derived from an EMBL/GenBank/DDBJ whole genome shotgun (WGS) entry which is preliminary data.</text>
</comment>
<feature type="transmembrane region" description="Helical" evidence="1">
    <location>
        <begin position="208"/>
        <end position="226"/>
    </location>
</feature>
<feature type="transmembrane region" description="Helical" evidence="1">
    <location>
        <begin position="166"/>
        <end position="187"/>
    </location>
</feature>
<dbReference type="Proteomes" id="UP001597237">
    <property type="component" value="Unassembled WGS sequence"/>
</dbReference>
<dbReference type="Pfam" id="PF03729">
    <property type="entry name" value="DUF308"/>
    <property type="match status" value="2"/>
</dbReference>
<organism evidence="2 3">
    <name type="scientific">Phenylobacterium terrae</name>
    <dbReference type="NCBI Taxonomy" id="2665495"/>
    <lineage>
        <taxon>Bacteria</taxon>
        <taxon>Pseudomonadati</taxon>
        <taxon>Pseudomonadota</taxon>
        <taxon>Alphaproteobacteria</taxon>
        <taxon>Caulobacterales</taxon>
        <taxon>Caulobacteraceae</taxon>
        <taxon>Phenylobacterium</taxon>
    </lineage>
</organism>
<dbReference type="EMBL" id="JBHUEY010000006">
    <property type="protein sequence ID" value="MFD1784845.1"/>
    <property type="molecule type" value="Genomic_DNA"/>
</dbReference>
<keyword evidence="1" id="KW-1133">Transmembrane helix</keyword>
<dbReference type="InterPro" id="IPR052712">
    <property type="entry name" value="Acid_resist_chaperone_HdeD"/>
</dbReference>
<proteinExistence type="predicted"/>
<dbReference type="InterPro" id="IPR005325">
    <property type="entry name" value="DUF308_memb"/>
</dbReference>
<accession>A0ABW4N457</accession>
<gene>
    <name evidence="2" type="ORF">ACFSC0_15685</name>
</gene>
<name>A0ABW4N457_9CAUL</name>